<geneLocation type="mitochondrion" evidence="3"/>
<dbReference type="AlphaFoldDB" id="A0A0G4IMS3"/>
<sequence length="305" mass="34289">MAATCVCLTAAASAHSALRSRRSSARGSFRRRVFALRSRMKRCVQRGGGRPGKRSKHGLRTPDRGMVGVLVTCERGREDACWREVQRLLDDVLDEHWSRQQEPETSENADVSVSDALDRELAELKEEPRNERVFRLNNFNITGTVFVQIAEASVDPVQVVEHIFERLNASKSPITKFVDRIIPLQLLCRANEEELNNALPEFIASKFTGIDESLTFACRVEKRHCPDLKTKPTIELMAGMVVPAARPVKLSDPDIVIMMQVMQNWAGVSVVGPHLFAKLNEFRLRHAARKLMADEQHPGPDEQAS</sequence>
<dbReference type="InterPro" id="IPR040183">
    <property type="entry name" value="THUMPD1-like"/>
</dbReference>
<protein>
    <recommendedName>
        <fullName evidence="1">THUMP domain-containing protein</fullName>
    </recommendedName>
</protein>
<dbReference type="Gene3D" id="3.30.2300.10">
    <property type="entry name" value="THUMP superfamily"/>
    <property type="match status" value="1"/>
</dbReference>
<organism evidence="2 4">
    <name type="scientific">Plasmodiophora brassicae</name>
    <name type="common">Clubroot disease agent</name>
    <dbReference type="NCBI Taxonomy" id="37360"/>
    <lineage>
        <taxon>Eukaryota</taxon>
        <taxon>Sar</taxon>
        <taxon>Rhizaria</taxon>
        <taxon>Endomyxa</taxon>
        <taxon>Phytomyxea</taxon>
        <taxon>Plasmodiophorida</taxon>
        <taxon>Plasmodiophoridae</taxon>
        <taxon>Plasmodiophora</taxon>
    </lineage>
</organism>
<dbReference type="OMA" id="FIASKFT"/>
<dbReference type="OrthoDB" id="367221at2759"/>
<dbReference type="PANTHER" id="PTHR13452">
    <property type="entry name" value="THUMP DOMAIN CONTAINING PROTEIN 1-RELATED"/>
    <property type="match status" value="1"/>
</dbReference>
<reference evidence="2 4" key="1">
    <citation type="submission" date="2015-02" db="EMBL/GenBank/DDBJ databases">
        <authorList>
            <person name="Chooi Y.-H."/>
        </authorList>
    </citation>
    <scope>NUCLEOTIDE SEQUENCE [LARGE SCALE GENOMIC DNA]</scope>
    <source>
        <strain evidence="2">E3</strain>
    </source>
</reference>
<gene>
    <name evidence="2" type="ORF">PBRA_005144</name>
    <name evidence="3" type="ORF">PLBR_LOCUS1809</name>
</gene>
<dbReference type="PANTHER" id="PTHR13452:SF10">
    <property type="entry name" value="THUMP DOMAIN-CONTAINING PROTEIN 1"/>
    <property type="match status" value="1"/>
</dbReference>
<dbReference type="GO" id="GO:0003723">
    <property type="term" value="F:RNA binding"/>
    <property type="evidence" value="ECO:0007669"/>
    <property type="project" value="InterPro"/>
</dbReference>
<feature type="domain" description="THUMP" evidence="1">
    <location>
        <begin position="190"/>
        <end position="271"/>
    </location>
</feature>
<dbReference type="EMBL" id="OVEO01000003">
    <property type="protein sequence ID" value="SPQ94594.1"/>
    <property type="molecule type" value="Genomic_DNA"/>
</dbReference>
<keyword evidence="4" id="KW-1185">Reference proteome</keyword>
<evidence type="ECO:0000259" key="1">
    <source>
        <dbReference type="Pfam" id="PF02926"/>
    </source>
</evidence>
<dbReference type="Proteomes" id="UP000290189">
    <property type="component" value="Unassembled WGS sequence"/>
</dbReference>
<dbReference type="STRING" id="37360.A0A0G4IMS3"/>
<dbReference type="Pfam" id="PF02926">
    <property type="entry name" value="THUMP"/>
    <property type="match status" value="1"/>
</dbReference>
<dbReference type="GO" id="GO:0006400">
    <property type="term" value="P:tRNA modification"/>
    <property type="evidence" value="ECO:0007669"/>
    <property type="project" value="InterPro"/>
</dbReference>
<evidence type="ECO:0000313" key="5">
    <source>
        <dbReference type="Proteomes" id="UP000290189"/>
    </source>
</evidence>
<evidence type="ECO:0000313" key="2">
    <source>
        <dbReference type="EMBL" id="CEO96535.1"/>
    </source>
</evidence>
<dbReference type="EMBL" id="CDSF01000068">
    <property type="protein sequence ID" value="CEO96535.1"/>
    <property type="molecule type" value="Genomic_DNA"/>
</dbReference>
<evidence type="ECO:0000313" key="3">
    <source>
        <dbReference type="EMBL" id="SPQ94594.1"/>
    </source>
</evidence>
<accession>A0A0G4IMS3</accession>
<dbReference type="SUPFAM" id="SSF143437">
    <property type="entry name" value="THUMP domain-like"/>
    <property type="match status" value="1"/>
</dbReference>
<dbReference type="InterPro" id="IPR004114">
    <property type="entry name" value="THUMP_dom"/>
</dbReference>
<name>A0A0G4IMS3_PLABS</name>
<proteinExistence type="predicted"/>
<dbReference type="CDD" id="cd11717">
    <property type="entry name" value="THUMP_THUMPD1_like"/>
    <property type="match status" value="1"/>
</dbReference>
<evidence type="ECO:0000313" key="4">
    <source>
        <dbReference type="Proteomes" id="UP000039324"/>
    </source>
</evidence>
<dbReference type="Proteomes" id="UP000039324">
    <property type="component" value="Unassembled WGS sequence"/>
</dbReference>
<reference evidence="3 5" key="2">
    <citation type="submission" date="2018-03" db="EMBL/GenBank/DDBJ databases">
        <authorList>
            <person name="Fogelqvist J."/>
        </authorList>
    </citation>
    <scope>NUCLEOTIDE SEQUENCE [LARGE SCALE GENOMIC DNA]</scope>
</reference>
<keyword evidence="3" id="KW-0496">Mitochondrion</keyword>